<dbReference type="PANTHER" id="PTHR45755">
    <property type="match status" value="1"/>
</dbReference>
<comment type="subcellular location">
    <subcellularLocation>
        <location evidence="6">Endoplasmic reticulum membrane</location>
        <topology evidence="6">Multi-pass membrane protein</topology>
    </subcellularLocation>
    <subcellularLocation>
        <location evidence="1">Membrane</location>
        <topology evidence="1">Multi-pass membrane protein</topology>
    </subcellularLocation>
</comment>
<dbReference type="RefSeq" id="XP_046014115.1">
    <property type="nucleotide sequence ID" value="XM_046156679.1"/>
</dbReference>
<protein>
    <recommendedName>
        <fullName evidence="6">Zinc transporter</fullName>
    </recommendedName>
</protein>
<proteinExistence type="inferred from homology"/>
<keyword evidence="3 6" id="KW-0812">Transmembrane</keyword>
<evidence type="ECO:0000256" key="2">
    <source>
        <dbReference type="ARBA" id="ARBA00022448"/>
    </source>
</evidence>
<dbReference type="AlphaFoldDB" id="A0A9P9BS14"/>
<dbReference type="GO" id="GO:1904257">
    <property type="term" value="P:zinc ion import into Golgi lumen"/>
    <property type="evidence" value="ECO:0007669"/>
    <property type="project" value="TreeGrafter"/>
</dbReference>
<dbReference type="GO" id="GO:0006882">
    <property type="term" value="P:intracellular zinc ion homeostasis"/>
    <property type="evidence" value="ECO:0007669"/>
    <property type="project" value="InterPro"/>
</dbReference>
<feature type="compositionally biased region" description="Basic and acidic residues" evidence="7">
    <location>
        <begin position="135"/>
        <end position="159"/>
    </location>
</feature>
<evidence type="ECO:0000313" key="9">
    <source>
        <dbReference type="EMBL" id="KAH7033283.1"/>
    </source>
</evidence>
<feature type="region of interest" description="Disordered" evidence="7">
    <location>
        <begin position="76"/>
        <end position="227"/>
    </location>
</feature>
<keyword evidence="10" id="KW-1185">Reference proteome</keyword>
<dbReference type="GO" id="GO:0005794">
    <property type="term" value="C:Golgi apparatus"/>
    <property type="evidence" value="ECO:0007669"/>
    <property type="project" value="TreeGrafter"/>
</dbReference>
<dbReference type="GeneID" id="70186225"/>
<evidence type="ECO:0000256" key="7">
    <source>
        <dbReference type="SAM" id="MobiDB-lite"/>
    </source>
</evidence>
<dbReference type="InterPro" id="IPR058533">
    <property type="entry name" value="Cation_efflux_TM"/>
</dbReference>
<evidence type="ECO:0000256" key="3">
    <source>
        <dbReference type="ARBA" id="ARBA00022692"/>
    </source>
</evidence>
<comment type="caution">
    <text evidence="9">The sequence shown here is derived from an EMBL/GenBank/DDBJ whole genome shotgun (WGS) entry which is preliminary data.</text>
</comment>
<comment type="similarity">
    <text evidence="6">Belongs to the cation diffusion facilitator (CDF) transporter (TC 2.A.4) family. SLC30A subfamily.</text>
</comment>
<feature type="transmembrane region" description="Helical" evidence="6">
    <location>
        <begin position="369"/>
        <end position="387"/>
    </location>
</feature>
<evidence type="ECO:0000313" key="10">
    <source>
        <dbReference type="Proteomes" id="UP000756346"/>
    </source>
</evidence>
<keyword evidence="6" id="KW-0256">Endoplasmic reticulum</keyword>
<dbReference type="InterPro" id="IPR045316">
    <property type="entry name" value="Msc2-like"/>
</dbReference>
<keyword evidence="4 6" id="KW-1133">Transmembrane helix</keyword>
<keyword evidence="2 6" id="KW-0813">Transport</keyword>
<feature type="domain" description="Cation efflux protein transmembrane" evidence="8">
    <location>
        <begin position="308"/>
        <end position="521"/>
    </location>
</feature>
<dbReference type="EMBL" id="JAGTJQ010000004">
    <property type="protein sequence ID" value="KAH7033283.1"/>
    <property type="molecule type" value="Genomic_DNA"/>
</dbReference>
<dbReference type="OrthoDB" id="5382797at2759"/>
<comment type="function">
    <text evidence="6">Functions as a zinc transporter.</text>
</comment>
<feature type="transmembrane region" description="Helical" evidence="6">
    <location>
        <begin position="326"/>
        <end position="348"/>
    </location>
</feature>
<keyword evidence="6" id="KW-0406">Ion transport</keyword>
<feature type="transmembrane region" description="Helical" evidence="6">
    <location>
        <begin position="491"/>
        <end position="514"/>
    </location>
</feature>
<dbReference type="SUPFAM" id="SSF161111">
    <property type="entry name" value="Cation efflux protein transmembrane domain-like"/>
    <property type="match status" value="1"/>
</dbReference>
<dbReference type="Pfam" id="PF01545">
    <property type="entry name" value="Cation_efflux"/>
    <property type="match status" value="1"/>
</dbReference>
<evidence type="ECO:0000256" key="6">
    <source>
        <dbReference type="RuleBase" id="RU369017"/>
    </source>
</evidence>
<evidence type="ECO:0000259" key="8">
    <source>
        <dbReference type="Pfam" id="PF01545"/>
    </source>
</evidence>
<organism evidence="9 10">
    <name type="scientific">Microdochium trichocladiopsis</name>
    <dbReference type="NCBI Taxonomy" id="1682393"/>
    <lineage>
        <taxon>Eukaryota</taxon>
        <taxon>Fungi</taxon>
        <taxon>Dikarya</taxon>
        <taxon>Ascomycota</taxon>
        <taxon>Pezizomycotina</taxon>
        <taxon>Sordariomycetes</taxon>
        <taxon>Xylariomycetidae</taxon>
        <taxon>Xylariales</taxon>
        <taxon>Microdochiaceae</taxon>
        <taxon>Microdochium</taxon>
    </lineage>
</organism>
<reference evidence="9" key="1">
    <citation type="journal article" date="2021" name="Nat. Commun.">
        <title>Genetic determinants of endophytism in the Arabidopsis root mycobiome.</title>
        <authorList>
            <person name="Mesny F."/>
            <person name="Miyauchi S."/>
            <person name="Thiergart T."/>
            <person name="Pickel B."/>
            <person name="Atanasova L."/>
            <person name="Karlsson M."/>
            <person name="Huettel B."/>
            <person name="Barry K.W."/>
            <person name="Haridas S."/>
            <person name="Chen C."/>
            <person name="Bauer D."/>
            <person name="Andreopoulos W."/>
            <person name="Pangilinan J."/>
            <person name="LaButti K."/>
            <person name="Riley R."/>
            <person name="Lipzen A."/>
            <person name="Clum A."/>
            <person name="Drula E."/>
            <person name="Henrissat B."/>
            <person name="Kohler A."/>
            <person name="Grigoriev I.V."/>
            <person name="Martin F.M."/>
            <person name="Hacquard S."/>
        </authorList>
    </citation>
    <scope>NUCLEOTIDE SEQUENCE</scope>
    <source>
        <strain evidence="9">MPI-CAGE-CH-0230</strain>
    </source>
</reference>
<dbReference type="Proteomes" id="UP000756346">
    <property type="component" value="Unassembled WGS sequence"/>
</dbReference>
<feature type="transmembrane region" description="Helical" evidence="6">
    <location>
        <begin position="424"/>
        <end position="442"/>
    </location>
</feature>
<gene>
    <name evidence="9" type="ORF">B0I36DRAFT_348360</name>
</gene>
<keyword evidence="5 6" id="KW-0472">Membrane</keyword>
<name>A0A9P9BS14_9PEZI</name>
<comment type="caution">
    <text evidence="6">Lacks conserved residue(s) required for the propagation of feature annotation.</text>
</comment>
<sequence length="656" mass="71314">MLRLRSEGASNELGRCFENSVVSCRVASEDHLSTAPDKTTSAHRPPLHAFLVLLSNSARLLGAQGGLALCRHDPSLTPLLVPSPPSMASRSRGTSRPQPPIFSFALHPTGDDDDNDDSHSSSGESSSDHHHHHHHDSDWHALDKDPAHHHQDRPDRDARAASPFLTPSPPSSFLLVPGRQSPAQRFLSPPPQGRTPDMSTTSSGGFDGSSRDATAPMDIPGAGAGASNPFNFQTQVISTSPVKPAVGQRRGHKYKHSSISAQHQIFQEPRHRAPLALPRDLPVPTTKEAWKSMSKDQRRRLYWCFCHLLVAVFVFLHAHGSLAMTALSHLVFFDAGSALICVGVDVLGNFEVWKRSSIRHPFGLERAEVLAGFAMSVFLIFGGFDLVSHNVKHVMEGQGGHEAHHPDPHDAHDHTESGAALGRLNLASIAVMAATLVSAFGLKNHARISKFMRLSYLASLPSVLSNPFHFLTLSTSGLMLILPLLSININIYIDSGLCAIVAVAMFALGFQLAAAQGLMLLMSYGGKAGTDGSGDVTVSDVLREIEAESAVERVEEAQFWQVHYGLCMANLKLCVAKGADEATLSRLRMRVATLIQNRLGEGYGKGGSLRWENWIAHHRSGIRAMIGGNFWQEHMAQILHVSKRGRMEITTGTEVY</sequence>
<evidence type="ECO:0000256" key="1">
    <source>
        <dbReference type="ARBA" id="ARBA00004141"/>
    </source>
</evidence>
<feature type="transmembrane region" description="Helical" evidence="6">
    <location>
        <begin position="463"/>
        <end position="485"/>
    </location>
</feature>
<feature type="transmembrane region" description="Helical" evidence="6">
    <location>
        <begin position="301"/>
        <end position="320"/>
    </location>
</feature>
<dbReference type="GO" id="GO:0005789">
    <property type="term" value="C:endoplasmic reticulum membrane"/>
    <property type="evidence" value="ECO:0007669"/>
    <property type="project" value="UniProtKB-SubCell"/>
</dbReference>
<dbReference type="Gene3D" id="1.20.1510.10">
    <property type="entry name" value="Cation efflux protein transmembrane domain"/>
    <property type="match status" value="1"/>
</dbReference>
<evidence type="ECO:0000256" key="4">
    <source>
        <dbReference type="ARBA" id="ARBA00022989"/>
    </source>
</evidence>
<accession>A0A9P9BS14</accession>
<dbReference type="GO" id="GO:0031410">
    <property type="term" value="C:cytoplasmic vesicle"/>
    <property type="evidence" value="ECO:0007669"/>
    <property type="project" value="TreeGrafter"/>
</dbReference>
<dbReference type="GO" id="GO:0005385">
    <property type="term" value="F:zinc ion transmembrane transporter activity"/>
    <property type="evidence" value="ECO:0007669"/>
    <property type="project" value="UniProtKB-UniRule"/>
</dbReference>
<dbReference type="InterPro" id="IPR027469">
    <property type="entry name" value="Cation_efflux_TMD_sf"/>
</dbReference>
<dbReference type="PANTHER" id="PTHR45755:SF5">
    <property type="entry name" value="ZINC TRANSPORTER"/>
    <property type="match status" value="1"/>
</dbReference>
<evidence type="ECO:0000256" key="5">
    <source>
        <dbReference type="ARBA" id="ARBA00023136"/>
    </source>
</evidence>